<evidence type="ECO:0000313" key="2">
    <source>
        <dbReference type="Proteomes" id="UP000815677"/>
    </source>
</evidence>
<proteinExistence type="predicted"/>
<organism evidence="1 2">
    <name type="scientific">Mycena chlorophos</name>
    <name type="common">Agaric fungus</name>
    <name type="synonym">Agaricus chlorophos</name>
    <dbReference type="NCBI Taxonomy" id="658473"/>
    <lineage>
        <taxon>Eukaryota</taxon>
        <taxon>Fungi</taxon>
        <taxon>Dikarya</taxon>
        <taxon>Basidiomycota</taxon>
        <taxon>Agaricomycotina</taxon>
        <taxon>Agaricomycetes</taxon>
        <taxon>Agaricomycetidae</taxon>
        <taxon>Agaricales</taxon>
        <taxon>Marasmiineae</taxon>
        <taxon>Mycenaceae</taxon>
        <taxon>Mycena</taxon>
    </lineage>
</organism>
<sequence length="126" mass="14196">MHDLLVARVEQELLHRIYAVSRAPDGYEDLLRRLCAATRRDGDATASLRLREPNSPSSPGLRFHVLTGAAKTRTKAHDAEAESLRVCHRSGRCRRVATGLGGWSWSKRKREDGWCFVLLTPDSCRL</sequence>
<evidence type="ECO:0000313" key="1">
    <source>
        <dbReference type="EMBL" id="GAT48548.1"/>
    </source>
</evidence>
<name>A0ABQ0LBP2_MYCCL</name>
<accession>A0ABQ0LBP2</accession>
<protein>
    <submittedName>
        <fullName evidence="1">Uncharacterized protein</fullName>
    </submittedName>
</protein>
<dbReference type="Proteomes" id="UP000815677">
    <property type="component" value="Unassembled WGS sequence"/>
</dbReference>
<reference evidence="1" key="1">
    <citation type="submission" date="2014-09" db="EMBL/GenBank/DDBJ databases">
        <title>Genome sequence of the luminous mushroom Mycena chlorophos for searching fungal bioluminescence genes.</title>
        <authorList>
            <person name="Tanaka Y."/>
            <person name="Kasuga D."/>
            <person name="Oba Y."/>
            <person name="Hase S."/>
            <person name="Sato K."/>
            <person name="Oba Y."/>
            <person name="Sakakibara Y."/>
        </authorList>
    </citation>
    <scope>NUCLEOTIDE SEQUENCE</scope>
</reference>
<gene>
    <name evidence="1" type="ORF">MCHLO_05941</name>
</gene>
<dbReference type="EMBL" id="DF844661">
    <property type="protein sequence ID" value="GAT48548.1"/>
    <property type="molecule type" value="Genomic_DNA"/>
</dbReference>
<keyword evidence="2" id="KW-1185">Reference proteome</keyword>